<comment type="caution">
    <text evidence="1">The sequence shown here is derived from an EMBL/GenBank/DDBJ whole genome shotgun (WGS) entry which is preliminary data.</text>
</comment>
<dbReference type="Proteomes" id="UP001405405">
    <property type="component" value="Unassembled WGS sequence"/>
</dbReference>
<keyword evidence="2" id="KW-1185">Reference proteome</keyword>
<sequence length="55" mass="6510">MYRAVPQSVAVPQPLAAGRFRLLSFTWFRYTGRPGRPRRFRTPFKFIADVQLRLL</sequence>
<protein>
    <submittedName>
        <fullName evidence="1">Uncharacterized protein</fullName>
    </submittedName>
</protein>
<accession>A0ABV0CTP5</accession>
<evidence type="ECO:0000313" key="2">
    <source>
        <dbReference type="Proteomes" id="UP001405405"/>
    </source>
</evidence>
<proteinExistence type="predicted"/>
<reference evidence="1 2" key="1">
    <citation type="submission" date="2023-12" db="EMBL/GenBank/DDBJ databases">
        <title>Chromobacterium sp. strain TRC.1.1.SA producing antimicrobial pigment.</title>
        <authorList>
            <person name="Verma N."/>
            <person name="Choksket S."/>
            <person name="Pinnaka A.K."/>
            <person name="Korpole S."/>
        </authorList>
    </citation>
    <scope>NUCLEOTIDE SEQUENCE [LARGE SCALE GENOMIC DNA]</scope>
    <source>
        <strain evidence="1 2">TRC1.1.SA</strain>
    </source>
</reference>
<name>A0ABV0CTP5_9NEIS</name>
<gene>
    <name evidence="1" type="ORF">VA599_23670</name>
</gene>
<evidence type="ECO:0000313" key="1">
    <source>
        <dbReference type="EMBL" id="MEN7433748.1"/>
    </source>
</evidence>
<dbReference type="EMBL" id="JAYFSJ010000026">
    <property type="protein sequence ID" value="MEN7433748.1"/>
    <property type="molecule type" value="Genomic_DNA"/>
</dbReference>
<organism evidence="1 2">
    <name type="scientific">Chromobacterium indicum</name>
    <dbReference type="NCBI Taxonomy" id="3110228"/>
    <lineage>
        <taxon>Bacteria</taxon>
        <taxon>Pseudomonadati</taxon>
        <taxon>Pseudomonadota</taxon>
        <taxon>Betaproteobacteria</taxon>
        <taxon>Neisseriales</taxon>
        <taxon>Chromobacteriaceae</taxon>
        <taxon>Chromobacterium</taxon>
    </lineage>
</organism>
<dbReference type="RefSeq" id="WP_346790941.1">
    <property type="nucleotide sequence ID" value="NZ_JAYFSJ010000026.1"/>
</dbReference>